<dbReference type="InterPro" id="IPR014512">
    <property type="entry name" value="O_gly_hydro"/>
</dbReference>
<comment type="caution">
    <text evidence="2">The sequence shown here is derived from an EMBL/GenBank/DDBJ whole genome shotgun (WGS) entry which is preliminary data.</text>
</comment>
<feature type="region of interest" description="Disordered" evidence="1">
    <location>
        <begin position="26"/>
        <end position="53"/>
    </location>
</feature>
<dbReference type="SUPFAM" id="SSF48208">
    <property type="entry name" value="Six-hairpin glycosidases"/>
    <property type="match status" value="1"/>
</dbReference>
<dbReference type="EMBL" id="LKTS01000046">
    <property type="protein sequence ID" value="PKD16392.1"/>
    <property type="molecule type" value="Genomic_DNA"/>
</dbReference>
<accession>A0A2N0TNT5</accession>
<dbReference type="Gene3D" id="1.50.10.20">
    <property type="match status" value="1"/>
</dbReference>
<dbReference type="InterPro" id="IPR053169">
    <property type="entry name" value="MUG_Protein"/>
</dbReference>
<evidence type="ECO:0000256" key="1">
    <source>
        <dbReference type="SAM" id="MobiDB-lite"/>
    </source>
</evidence>
<organism evidence="2 3">
    <name type="scientific">Salegentibacter salinarum</name>
    <dbReference type="NCBI Taxonomy" id="447422"/>
    <lineage>
        <taxon>Bacteria</taxon>
        <taxon>Pseudomonadati</taxon>
        <taxon>Bacteroidota</taxon>
        <taxon>Flavobacteriia</taxon>
        <taxon>Flavobacteriales</taxon>
        <taxon>Flavobacteriaceae</taxon>
        <taxon>Salegentibacter</taxon>
    </lineage>
</organism>
<evidence type="ECO:0008006" key="4">
    <source>
        <dbReference type="Google" id="ProtNLM"/>
    </source>
</evidence>
<dbReference type="OrthoDB" id="954626at2"/>
<sequence>MRILNFGVFFFSSLLFLISCSSDDDSLEEIQEEEEEEQQPVDPGEEEKEEVGDWGEVAENLQEQTYSIYLTSNETFRQDNEGNENFNYWWNAHMLDVLIDGYERTGDESYLSKMKSLLEGIKIKNGNKYENVFIDDMEWLGIACLRAYKLTDDEEYKEVADLLWEEVKKGWSEVHGGGIAWKTDTPNSKNACSNGPAAIFALYLYEIDQDQEDLEWAKKIYHWLKDTLVDPESGLVWDNINYHDGEAVINSDWIFTYNVGTYIGAANLLHQATGDDMYLDDALKSASSVVGPGQLTTGGVLKNEGQGDGGLFKGILVRYFTQLTLNTDVPDDKQEEFEEFIQFNAETLYHNGLTNAGLAGPNWNDEPSGRVDLSTQLSGVMLMEAQALLERQ</sequence>
<protein>
    <recommendedName>
        <fullName evidence="4">Glycosyl hydrolase family 76</fullName>
    </recommendedName>
</protein>
<dbReference type="Pfam" id="PF03663">
    <property type="entry name" value="Glyco_hydro_76"/>
    <property type="match status" value="1"/>
</dbReference>
<dbReference type="InterPro" id="IPR005198">
    <property type="entry name" value="Glyco_hydro_76"/>
</dbReference>
<dbReference type="RefSeq" id="WP_079712844.1">
    <property type="nucleotide sequence ID" value="NZ_FUZC01000006.1"/>
</dbReference>
<keyword evidence="3" id="KW-1185">Reference proteome</keyword>
<dbReference type="PANTHER" id="PTHR47791:SF3">
    <property type="entry name" value="MEIOTICALLY UP-REGULATED GENE 191 PROTEIN"/>
    <property type="match status" value="1"/>
</dbReference>
<evidence type="ECO:0000313" key="3">
    <source>
        <dbReference type="Proteomes" id="UP000232673"/>
    </source>
</evidence>
<name>A0A2N0TNT5_9FLAO</name>
<dbReference type="PANTHER" id="PTHR47791">
    <property type="entry name" value="MEIOTICALLY UP-REGULATED GENE 191 PROTEIN"/>
    <property type="match status" value="1"/>
</dbReference>
<dbReference type="STRING" id="447422.SAMN05660903_01746"/>
<proteinExistence type="predicted"/>
<evidence type="ECO:0000313" key="2">
    <source>
        <dbReference type="EMBL" id="PKD16392.1"/>
    </source>
</evidence>
<dbReference type="Proteomes" id="UP000232673">
    <property type="component" value="Unassembled WGS sequence"/>
</dbReference>
<gene>
    <name evidence="2" type="ORF">APR41_08565</name>
</gene>
<dbReference type="AlphaFoldDB" id="A0A2N0TNT5"/>
<dbReference type="PROSITE" id="PS51257">
    <property type="entry name" value="PROKAR_LIPOPROTEIN"/>
    <property type="match status" value="1"/>
</dbReference>
<dbReference type="InterPro" id="IPR008928">
    <property type="entry name" value="6-hairpin_glycosidase_sf"/>
</dbReference>
<reference evidence="2 3" key="1">
    <citation type="submission" date="2015-10" db="EMBL/GenBank/DDBJ databases">
        <title>Draft genome sequence of Salegentibacter salinarum KCTC 12975.</title>
        <authorList>
            <person name="Lin W."/>
            <person name="Zheng Q."/>
        </authorList>
    </citation>
    <scope>NUCLEOTIDE SEQUENCE [LARGE SCALE GENOMIC DNA]</scope>
    <source>
        <strain evidence="2 3">KCTC 12975</strain>
    </source>
</reference>
<dbReference type="PIRSF" id="PIRSF021505">
    <property type="entry name" value="O_gly_hdrol"/>
    <property type="match status" value="1"/>
</dbReference>
<dbReference type="GO" id="GO:0005975">
    <property type="term" value="P:carbohydrate metabolic process"/>
    <property type="evidence" value="ECO:0007669"/>
    <property type="project" value="InterPro"/>
</dbReference>